<organism evidence="2 3">
    <name type="scientific">Marivirga salinarum</name>
    <dbReference type="NCBI Taxonomy" id="3059078"/>
    <lineage>
        <taxon>Bacteria</taxon>
        <taxon>Pseudomonadati</taxon>
        <taxon>Bacteroidota</taxon>
        <taxon>Cytophagia</taxon>
        <taxon>Cytophagales</taxon>
        <taxon>Marivirgaceae</taxon>
        <taxon>Marivirga</taxon>
    </lineage>
</organism>
<gene>
    <name evidence="2" type="ORF">QYS49_23895</name>
</gene>
<dbReference type="AlphaFoldDB" id="A0AA49JGL9"/>
<dbReference type="GO" id="GO:0016787">
    <property type="term" value="F:hydrolase activity"/>
    <property type="evidence" value="ECO:0007669"/>
    <property type="project" value="UniProtKB-KW"/>
</dbReference>
<dbReference type="EMBL" id="CP129971">
    <property type="protein sequence ID" value="WKK74712.2"/>
    <property type="molecule type" value="Genomic_DNA"/>
</dbReference>
<dbReference type="KEGG" id="msaa:QYS49_23895"/>
<proteinExistence type="predicted"/>
<dbReference type="Pfam" id="PF00144">
    <property type="entry name" value="Beta-lactamase"/>
    <property type="match status" value="1"/>
</dbReference>
<keyword evidence="3" id="KW-1185">Reference proteome</keyword>
<reference evidence="2 3" key="1">
    <citation type="submission" date="2023-08" db="EMBL/GenBank/DDBJ databases">
        <title>Comparative genomics and taxonomic characterization of three novel marine species of genus Marivirga.</title>
        <authorList>
            <person name="Muhammad N."/>
            <person name="Kim S.-G."/>
        </authorList>
    </citation>
    <scope>NUCLEOTIDE SEQUENCE [LARGE SCALE GENOMIC DNA]</scope>
    <source>
        <strain evidence="2 3">BDSF4-3</strain>
    </source>
</reference>
<dbReference type="PANTHER" id="PTHR46825">
    <property type="entry name" value="D-ALANYL-D-ALANINE-CARBOXYPEPTIDASE/ENDOPEPTIDASE AMPH"/>
    <property type="match status" value="1"/>
</dbReference>
<dbReference type="InterPro" id="IPR001466">
    <property type="entry name" value="Beta-lactam-related"/>
</dbReference>
<dbReference type="EC" id="3.1.1.103" evidence="2"/>
<dbReference type="Proteomes" id="UP001230496">
    <property type="component" value="Chromosome"/>
</dbReference>
<evidence type="ECO:0000259" key="1">
    <source>
        <dbReference type="Pfam" id="PF00144"/>
    </source>
</evidence>
<sequence>MKKYFFIVLIIPFISCQPRGNDQKEVTLNDSLTNQFQNIYDNGNLHGFSISLMNEKEAIYQQAFGYSDVANGKKYKLTTRQPIASISKTLVGISLLKAQELGKLNLDDPINKYLPFSINNPFYPDIEITIRQLANHTSTILDTDLYDESSYFLKNDKHLKSSSPIKIYEYFNSPREAVPIKDFIKNMLYTEKDNCCRDVFLNEKPGTTYQYSNGATVLAAVILEIATNQSFQEFTAKYIFKPLEMNQSSWNTDSTNTKLYHDGDTIYADYLGLDYPAGGLVTNSKDLSKYLQELINGYSGNGNVLSNRSYLELFNKSFADKFSKESFPEDENVFMNIKYDKGVYMGIAPQGYIGHTGSDPGTTTFMFFNKNTNKGFALIINRTIWWQYEEALKDLWTIMDILEHQTSLVK</sequence>
<accession>A0AA49JGL9</accession>
<evidence type="ECO:0000313" key="2">
    <source>
        <dbReference type="EMBL" id="WKK74712.2"/>
    </source>
</evidence>
<dbReference type="PANTHER" id="PTHR46825:SF9">
    <property type="entry name" value="BETA-LACTAMASE-RELATED DOMAIN-CONTAINING PROTEIN"/>
    <property type="match status" value="1"/>
</dbReference>
<dbReference type="SUPFAM" id="SSF56601">
    <property type="entry name" value="beta-lactamase/transpeptidase-like"/>
    <property type="match status" value="1"/>
</dbReference>
<dbReference type="RefSeq" id="WP_308347316.1">
    <property type="nucleotide sequence ID" value="NZ_CP129971.1"/>
</dbReference>
<dbReference type="InterPro" id="IPR050491">
    <property type="entry name" value="AmpC-like"/>
</dbReference>
<feature type="domain" description="Beta-lactamase-related" evidence="1">
    <location>
        <begin position="36"/>
        <end position="385"/>
    </location>
</feature>
<protein>
    <submittedName>
        <fullName evidence="2">Serine hydrolase domain-containing protein</fullName>
        <ecNumber evidence="2">3.1.1.103</ecNumber>
    </submittedName>
</protein>
<evidence type="ECO:0000313" key="3">
    <source>
        <dbReference type="Proteomes" id="UP001230496"/>
    </source>
</evidence>
<keyword evidence="2" id="KW-0378">Hydrolase</keyword>
<dbReference type="Gene3D" id="3.40.710.10">
    <property type="entry name" value="DD-peptidase/beta-lactamase superfamily"/>
    <property type="match status" value="1"/>
</dbReference>
<dbReference type="InterPro" id="IPR012338">
    <property type="entry name" value="Beta-lactam/transpept-like"/>
</dbReference>
<name>A0AA49JGL9_9BACT</name>